<organism evidence="2 3">
    <name type="scientific">Miscanthus lutarioriparius</name>
    <dbReference type="NCBI Taxonomy" id="422564"/>
    <lineage>
        <taxon>Eukaryota</taxon>
        <taxon>Viridiplantae</taxon>
        <taxon>Streptophyta</taxon>
        <taxon>Embryophyta</taxon>
        <taxon>Tracheophyta</taxon>
        <taxon>Spermatophyta</taxon>
        <taxon>Magnoliopsida</taxon>
        <taxon>Liliopsida</taxon>
        <taxon>Poales</taxon>
        <taxon>Poaceae</taxon>
        <taxon>PACMAD clade</taxon>
        <taxon>Panicoideae</taxon>
        <taxon>Andropogonodae</taxon>
        <taxon>Andropogoneae</taxon>
        <taxon>Saccharinae</taxon>
        <taxon>Miscanthus</taxon>
    </lineage>
</organism>
<feature type="compositionally biased region" description="Basic and acidic residues" evidence="1">
    <location>
        <begin position="1"/>
        <end position="11"/>
    </location>
</feature>
<dbReference type="EMBL" id="CAJGYO010000011">
    <property type="protein sequence ID" value="CAD6260970.1"/>
    <property type="molecule type" value="Genomic_DNA"/>
</dbReference>
<sequence>MVDLGGDRDVGDLPQGPGHRPVPHVAGSVHGGLQLFKRFLMWQYGTRCHGSTPSGRRSAGGGGGARAVEATVACLTRRSWRRFVNLPEIVALAEEVGIDAMASYLMSATTAVALAAHLWEEIDIDVGGLQVALAALHLWFVVLYMP</sequence>
<proteinExistence type="predicted"/>
<name>A0A811QT13_9POAL</name>
<feature type="region of interest" description="Disordered" evidence="1">
    <location>
        <begin position="1"/>
        <end position="24"/>
    </location>
</feature>
<accession>A0A811QT13</accession>
<dbReference type="Proteomes" id="UP000604825">
    <property type="component" value="Unassembled WGS sequence"/>
</dbReference>
<comment type="caution">
    <text evidence="2">The sequence shown here is derived from an EMBL/GenBank/DDBJ whole genome shotgun (WGS) entry which is preliminary data.</text>
</comment>
<reference evidence="2" key="1">
    <citation type="submission" date="2020-10" db="EMBL/GenBank/DDBJ databases">
        <authorList>
            <person name="Han B."/>
            <person name="Lu T."/>
            <person name="Zhao Q."/>
            <person name="Huang X."/>
            <person name="Zhao Y."/>
        </authorList>
    </citation>
    <scope>NUCLEOTIDE SEQUENCE</scope>
</reference>
<evidence type="ECO:0000313" key="3">
    <source>
        <dbReference type="Proteomes" id="UP000604825"/>
    </source>
</evidence>
<keyword evidence="3" id="KW-1185">Reference proteome</keyword>
<evidence type="ECO:0000313" key="2">
    <source>
        <dbReference type="EMBL" id="CAD6260970.1"/>
    </source>
</evidence>
<dbReference type="AlphaFoldDB" id="A0A811QT13"/>
<gene>
    <name evidence="2" type="ORF">NCGR_LOCUS44393</name>
</gene>
<evidence type="ECO:0000256" key="1">
    <source>
        <dbReference type="SAM" id="MobiDB-lite"/>
    </source>
</evidence>
<protein>
    <submittedName>
        <fullName evidence="2">Uncharacterized protein</fullName>
    </submittedName>
</protein>